<evidence type="ECO:0000256" key="1">
    <source>
        <dbReference type="SAM" id="MobiDB-lite"/>
    </source>
</evidence>
<feature type="transmembrane region" description="Helical" evidence="2">
    <location>
        <begin position="699"/>
        <end position="720"/>
    </location>
</feature>
<keyword evidence="2" id="KW-1133">Transmembrane helix</keyword>
<accession>A0A7T7S1P0</accession>
<protein>
    <submittedName>
        <fullName evidence="3">DUF2339 domain-containing protein</fullName>
    </submittedName>
</protein>
<dbReference type="AlphaFoldDB" id="A0A7T7S1P0"/>
<feature type="region of interest" description="Disordered" evidence="1">
    <location>
        <begin position="114"/>
        <end position="166"/>
    </location>
</feature>
<dbReference type="PANTHER" id="PTHR24216">
    <property type="entry name" value="PAXILLIN-RELATED"/>
    <property type="match status" value="1"/>
</dbReference>
<keyword evidence="4" id="KW-1185">Reference proteome</keyword>
<dbReference type="RefSeq" id="WP_200274674.1">
    <property type="nucleotide sequence ID" value="NZ_CP066802.1"/>
</dbReference>
<evidence type="ECO:0000313" key="3">
    <source>
        <dbReference type="EMBL" id="QQM66584.1"/>
    </source>
</evidence>
<name>A0A7T7S1P0_9ACTO</name>
<reference evidence="3 4" key="1">
    <citation type="submission" date="2020-12" db="EMBL/GenBank/DDBJ databases">
        <authorList>
            <person name="Zhou J."/>
        </authorList>
    </citation>
    <scope>NUCLEOTIDE SEQUENCE [LARGE SCALE GENOMIC DNA]</scope>
    <source>
        <strain evidence="3 4">CCUG 61299</strain>
    </source>
</reference>
<dbReference type="Proteomes" id="UP000595895">
    <property type="component" value="Chromosome"/>
</dbReference>
<feature type="transmembrane region" description="Helical" evidence="2">
    <location>
        <begin position="496"/>
        <end position="521"/>
    </location>
</feature>
<feature type="transmembrane region" description="Helical" evidence="2">
    <location>
        <begin position="240"/>
        <end position="262"/>
    </location>
</feature>
<feature type="transmembrane region" description="Helical" evidence="2">
    <location>
        <begin position="647"/>
        <end position="666"/>
    </location>
</feature>
<feature type="compositionally biased region" description="Low complexity" evidence="1">
    <location>
        <begin position="46"/>
        <end position="68"/>
    </location>
</feature>
<feature type="region of interest" description="Disordered" evidence="1">
    <location>
        <begin position="46"/>
        <end position="83"/>
    </location>
</feature>
<dbReference type="InterPro" id="IPR019286">
    <property type="entry name" value="DUF2339_TM"/>
</dbReference>
<feature type="transmembrane region" description="Helical" evidence="2">
    <location>
        <begin position="292"/>
        <end position="313"/>
    </location>
</feature>
<feature type="region of interest" description="Disordered" evidence="1">
    <location>
        <begin position="869"/>
        <end position="950"/>
    </location>
</feature>
<feature type="transmembrane region" description="Helical" evidence="2">
    <location>
        <begin position="268"/>
        <end position="285"/>
    </location>
</feature>
<proteinExistence type="predicted"/>
<feature type="transmembrane region" description="Helical" evidence="2">
    <location>
        <begin position="441"/>
        <end position="463"/>
    </location>
</feature>
<feature type="transmembrane region" description="Helical" evidence="2">
    <location>
        <begin position="411"/>
        <end position="429"/>
    </location>
</feature>
<feature type="transmembrane region" description="Helical" evidence="2">
    <location>
        <begin position="614"/>
        <end position="635"/>
    </location>
</feature>
<feature type="compositionally biased region" description="Pro residues" evidence="1">
    <location>
        <begin position="925"/>
        <end position="938"/>
    </location>
</feature>
<feature type="transmembrane region" description="Helical" evidence="2">
    <location>
        <begin position="781"/>
        <end position="801"/>
    </location>
</feature>
<feature type="transmembrane region" description="Helical" evidence="2">
    <location>
        <begin position="210"/>
        <end position="228"/>
    </location>
</feature>
<feature type="transmembrane region" description="Helical" evidence="2">
    <location>
        <begin position="182"/>
        <end position="204"/>
    </location>
</feature>
<feature type="compositionally biased region" description="Low complexity" evidence="1">
    <location>
        <begin position="151"/>
        <end position="166"/>
    </location>
</feature>
<evidence type="ECO:0000313" key="4">
    <source>
        <dbReference type="Proteomes" id="UP000595895"/>
    </source>
</evidence>
<dbReference type="EMBL" id="CP066802">
    <property type="protein sequence ID" value="QQM66584.1"/>
    <property type="molecule type" value="Genomic_DNA"/>
</dbReference>
<feature type="compositionally biased region" description="Basic and acidic residues" evidence="1">
    <location>
        <begin position="939"/>
        <end position="950"/>
    </location>
</feature>
<feature type="transmembrane region" description="Helical" evidence="2">
    <location>
        <begin position="319"/>
        <end position="342"/>
    </location>
</feature>
<feature type="transmembrane region" description="Helical" evidence="2">
    <location>
        <begin position="834"/>
        <end position="854"/>
    </location>
</feature>
<evidence type="ECO:0000256" key="2">
    <source>
        <dbReference type="SAM" id="Phobius"/>
    </source>
</evidence>
<feature type="transmembrane region" description="Helical" evidence="2">
    <location>
        <begin position="381"/>
        <end position="399"/>
    </location>
</feature>
<gene>
    <name evidence="3" type="ORF">JG540_05530</name>
</gene>
<feature type="transmembrane region" description="Helical" evidence="2">
    <location>
        <begin position="754"/>
        <end position="775"/>
    </location>
</feature>
<feature type="transmembrane region" description="Helical" evidence="2">
    <location>
        <begin position="726"/>
        <end position="747"/>
    </location>
</feature>
<keyword evidence="2" id="KW-0472">Membrane</keyword>
<sequence>MNHHPGAPGFPYSGHPLDEVLIRLDRLERKIDWIAANSDLRQQVPEAAAHPGPQAAPATSSASHAPAARQPSATSAAPVPPGLATRQAVTPSLAGAGRQMPVAAASAFPVPTPVAAAAPPRPQPLGGGPGSQVPQAHAGAAPGSLPGAHRTGQGAAADTGQGPAPAPQAVVKNLAEGNLGRYVLSGAAALLVVLAAVSLIALVWDQVPDVLKVLGISIFSLVLVGAGVRLSQTRPRQQVAAATLTGTGGALGFVSIIGGVLLNGVIPTYPAFALMALWSFALLLVSKYLKQVFTAVISTIGALVTVGFATSYAHSHPGAALVVWALVTTYLVGLAAMTVVLARSANNLTWATWYPTTARVVTSFAVPIAPLYPLLEEHGSSGLLVLLVAPAVLYAQTALDSPQLWRRGHQTLAGAVWAVSALFTFLLAYRCMLYYGTGIRLAAAASLSLLVMHTLAVLVTLLPWTPTGWLQKTCVFLLGSTFALVLINVLNEPKMLAVYVLALIPAALACGRQGQALGALLPLSLPPLVLLTVDSTGAYKVSDFLAAVLLMGMALVADALRPPTAPAAPSPAPGAAAEPGPGAWQPAACQGGPLLPLAQASASAPVRAHEQGRLPLQIATFLLAADLVLVLPFVLSRLLPLQGDDQVLAAMVQASVTLIVLLYLGLTGAKASPWELLRGQYRGLLPGADQQHRPLTPGVPGASVLAITLLVMATLANLLYASYRFLPARALLVLTAVALTASAVRFLKPWIRQAGPALFAAALGTFVFLCCLNLLTNSSTTGVMTTVSLLVTGACCILLGFRLGIKSLRHYGLALVLLSVFKLALTDLVTSNSIFRVLALLAAGVVCFLLSLAYNKIAGDSQEPQAAAASAPLGAVPGTNPGPGGLQVPYGQVPGSSPASPQGHLQPPGVQPVPARPPAVGYPAPGQPQPGQPQPWQPHDPRQGREPRPR</sequence>
<dbReference type="PANTHER" id="PTHR24216:SF65">
    <property type="entry name" value="PAXILLIN-LIKE PROTEIN 1"/>
    <property type="match status" value="1"/>
</dbReference>
<dbReference type="KEGG" id="awe:JG540_05530"/>
<feature type="transmembrane region" description="Helical" evidence="2">
    <location>
        <begin position="469"/>
        <end position="489"/>
    </location>
</feature>
<organism evidence="3 4">
    <name type="scientific">Actinomyces weissii</name>
    <dbReference type="NCBI Taxonomy" id="675090"/>
    <lineage>
        <taxon>Bacteria</taxon>
        <taxon>Bacillati</taxon>
        <taxon>Actinomycetota</taxon>
        <taxon>Actinomycetes</taxon>
        <taxon>Actinomycetales</taxon>
        <taxon>Actinomycetaceae</taxon>
        <taxon>Actinomyces</taxon>
    </lineage>
</organism>
<keyword evidence="2" id="KW-0812">Transmembrane</keyword>
<dbReference type="Pfam" id="PF10101">
    <property type="entry name" value="DUF2339"/>
    <property type="match status" value="1"/>
</dbReference>